<dbReference type="AlphaFoldDB" id="A0A2S3U7E6"/>
<evidence type="ECO:0000313" key="2">
    <source>
        <dbReference type="Proteomes" id="UP000236990"/>
    </source>
</evidence>
<dbReference type="InterPro" id="IPR053163">
    <property type="entry name" value="HTH-type_regulator_Rgg"/>
</dbReference>
<accession>A0A2S3U7E6</accession>
<comment type="caution">
    <text evidence="1">The sequence shown here is derived from an EMBL/GenBank/DDBJ whole genome shotgun (WGS) entry which is preliminary data.</text>
</comment>
<gene>
    <name evidence="1" type="ORF">S101258_01253</name>
</gene>
<reference evidence="1 2" key="1">
    <citation type="submission" date="2017-06" db="EMBL/GenBank/DDBJ databases">
        <title>Genome sequence of Lactobacillus plantarum subsp. plantarum strain SRCM101258.</title>
        <authorList>
            <person name="Cho S.H."/>
        </authorList>
    </citation>
    <scope>NUCLEOTIDE SEQUENCE [LARGE SCALE GENOMIC DNA]</scope>
    <source>
        <strain evidence="1 2">SRCM101258</strain>
    </source>
</reference>
<proteinExistence type="predicted"/>
<evidence type="ECO:0008006" key="3">
    <source>
        <dbReference type="Google" id="ProtNLM"/>
    </source>
</evidence>
<dbReference type="PANTHER" id="PTHR37038">
    <property type="entry name" value="TRANSCRIPTIONAL REGULATOR-RELATED"/>
    <property type="match status" value="1"/>
</dbReference>
<protein>
    <recommendedName>
        <fullName evidence="3">Transcriptional regulator</fullName>
    </recommendedName>
</protein>
<organism evidence="1 2">
    <name type="scientific">Lactiplantibacillus plantarum subsp. plantarum</name>
    <dbReference type="NCBI Taxonomy" id="337330"/>
    <lineage>
        <taxon>Bacteria</taxon>
        <taxon>Bacillati</taxon>
        <taxon>Bacillota</taxon>
        <taxon>Bacilli</taxon>
        <taxon>Lactobacillales</taxon>
        <taxon>Lactobacillaceae</taxon>
        <taxon>Lactiplantibacillus</taxon>
    </lineage>
</organism>
<sequence>MSNSASIGATVKMVQHAKRLSVNDVTNNERIISKSTYYRFINGHSNISAVCFLQLLERLELTLQEFDFILHHYQIPPVEQLLQQIQNAVVKEDIGELWKLKKQIDKLFNATHAHRYQQLLTLTHLALHHLETPQQALDSTLRAAIDGLIQDLLNLQLWSKYDLMLCRQIFTTLTPEQQIILLTSANKSFHKYQRLTDEALTFMTFLANQLFVAVHDKQPKLITKIYPIMTTINFPSDQLGQHYY</sequence>
<dbReference type="EMBL" id="NKCZ01000092">
    <property type="protein sequence ID" value="POD85824.1"/>
    <property type="molecule type" value="Genomic_DNA"/>
</dbReference>
<evidence type="ECO:0000313" key="1">
    <source>
        <dbReference type="EMBL" id="POD85824.1"/>
    </source>
</evidence>
<name>A0A2S3U7E6_LACPN</name>
<dbReference type="Proteomes" id="UP000236990">
    <property type="component" value="Unassembled WGS sequence"/>
</dbReference>